<organism evidence="2 3">
    <name type="scientific">Micromonospora humida</name>
    <dbReference type="NCBI Taxonomy" id="2809018"/>
    <lineage>
        <taxon>Bacteria</taxon>
        <taxon>Bacillati</taxon>
        <taxon>Actinomycetota</taxon>
        <taxon>Actinomycetes</taxon>
        <taxon>Micromonosporales</taxon>
        <taxon>Micromonosporaceae</taxon>
        <taxon>Micromonospora</taxon>
    </lineage>
</organism>
<evidence type="ECO:0000313" key="2">
    <source>
        <dbReference type="EMBL" id="MBM7079118.1"/>
    </source>
</evidence>
<sequence>MWLAGTPAELDAATRALTAAGHLAYQGQRRMLTGADAGRAQLYLRLNIIPTRRTIPPARPTSDDGATVLRFPDRISGGAA</sequence>
<accession>A0ABS2IXQ9</accession>
<dbReference type="RefSeq" id="WP_204927143.1">
    <property type="nucleotide sequence ID" value="NZ_JAFEUC010000012.1"/>
</dbReference>
<comment type="caution">
    <text evidence="2">The sequence shown here is derived from an EMBL/GenBank/DDBJ whole genome shotgun (WGS) entry which is preliminary data.</text>
</comment>
<keyword evidence="3" id="KW-1185">Reference proteome</keyword>
<evidence type="ECO:0000256" key="1">
    <source>
        <dbReference type="SAM" id="MobiDB-lite"/>
    </source>
</evidence>
<protein>
    <submittedName>
        <fullName evidence="2">Uncharacterized protein</fullName>
    </submittedName>
</protein>
<reference evidence="2 3" key="1">
    <citation type="submission" date="2021-02" db="EMBL/GenBank/DDBJ databases">
        <authorList>
            <person name="Ra J.-S."/>
        </authorList>
    </citation>
    <scope>NUCLEOTIDE SEQUENCE [LARGE SCALE GENOMIC DNA]</scope>
    <source>
        <strain evidence="2 3">MMS20-R1-14</strain>
    </source>
</reference>
<dbReference type="Proteomes" id="UP001518872">
    <property type="component" value="Unassembled WGS sequence"/>
</dbReference>
<gene>
    <name evidence="2" type="ORF">JQX11_22605</name>
</gene>
<proteinExistence type="predicted"/>
<feature type="region of interest" description="Disordered" evidence="1">
    <location>
        <begin position="54"/>
        <end position="80"/>
    </location>
</feature>
<name>A0ABS2IXQ9_9ACTN</name>
<evidence type="ECO:0000313" key="3">
    <source>
        <dbReference type="Proteomes" id="UP001518872"/>
    </source>
</evidence>
<dbReference type="EMBL" id="JAFEUC010000012">
    <property type="protein sequence ID" value="MBM7079118.1"/>
    <property type="molecule type" value="Genomic_DNA"/>
</dbReference>